<sequence length="139" mass="15209">MNSIDPPGPAAASPADLPKSDLPRDVLLVEDDPLIAMDSAETITGFGVASVRTARDVAGALKLIAERAPDFALLDVGLNREKSFVVAEQLKRQMIPLAFVTGYSGPASMPPMFKHYPVLRKPYLREDLLAILRRWRDPV</sequence>
<dbReference type="PANTHER" id="PTHR44591:SF3">
    <property type="entry name" value="RESPONSE REGULATORY DOMAIN-CONTAINING PROTEIN"/>
    <property type="match status" value="1"/>
</dbReference>
<name>K8P068_9BRAD</name>
<accession>K8P068</accession>
<dbReference type="PROSITE" id="PS50110">
    <property type="entry name" value="RESPONSE_REGULATORY"/>
    <property type="match status" value="1"/>
</dbReference>
<dbReference type="PATRIC" id="fig|883078.3.peg.4877"/>
<evidence type="ECO:0000313" key="6">
    <source>
        <dbReference type="EMBL" id="EKS34811.1"/>
    </source>
</evidence>
<keyword evidence="7" id="KW-1185">Reference proteome</keyword>
<evidence type="ECO:0000256" key="1">
    <source>
        <dbReference type="ARBA" id="ARBA00022553"/>
    </source>
</evidence>
<dbReference type="eggNOG" id="COG0784">
    <property type="taxonomic scope" value="Bacteria"/>
</dbReference>
<evidence type="ECO:0000259" key="5">
    <source>
        <dbReference type="PROSITE" id="PS50110"/>
    </source>
</evidence>
<dbReference type="Pfam" id="PF00072">
    <property type="entry name" value="Response_reg"/>
    <property type="match status" value="1"/>
</dbReference>
<dbReference type="SMART" id="SM00448">
    <property type="entry name" value="REC"/>
    <property type="match status" value="1"/>
</dbReference>
<protein>
    <recommendedName>
        <fullName evidence="5">Response regulatory domain-containing protein</fullName>
    </recommendedName>
</protein>
<dbReference type="RefSeq" id="WP_006023424.1">
    <property type="nucleotide sequence ID" value="NZ_KB375284.1"/>
</dbReference>
<keyword evidence="2" id="KW-0805">Transcription regulation</keyword>
<dbReference type="Proteomes" id="UP000001096">
    <property type="component" value="Unassembled WGS sequence"/>
</dbReference>
<evidence type="ECO:0000256" key="4">
    <source>
        <dbReference type="PROSITE-ProRule" id="PRU00169"/>
    </source>
</evidence>
<comment type="caution">
    <text evidence="6">The sequence shown here is derived from an EMBL/GenBank/DDBJ whole genome shotgun (WGS) entry which is preliminary data.</text>
</comment>
<proteinExistence type="predicted"/>
<evidence type="ECO:0000313" key="7">
    <source>
        <dbReference type="Proteomes" id="UP000001096"/>
    </source>
</evidence>
<keyword evidence="1 4" id="KW-0597">Phosphoprotein</keyword>
<dbReference type="Gene3D" id="3.40.50.2300">
    <property type="match status" value="1"/>
</dbReference>
<organism evidence="6 7">
    <name type="scientific">Afipia broomeae ATCC 49717</name>
    <dbReference type="NCBI Taxonomy" id="883078"/>
    <lineage>
        <taxon>Bacteria</taxon>
        <taxon>Pseudomonadati</taxon>
        <taxon>Pseudomonadota</taxon>
        <taxon>Alphaproteobacteria</taxon>
        <taxon>Hyphomicrobiales</taxon>
        <taxon>Nitrobacteraceae</taxon>
        <taxon>Afipia</taxon>
    </lineage>
</organism>
<evidence type="ECO:0000256" key="2">
    <source>
        <dbReference type="ARBA" id="ARBA00023015"/>
    </source>
</evidence>
<dbReference type="InterPro" id="IPR050595">
    <property type="entry name" value="Bact_response_regulator"/>
</dbReference>
<dbReference type="InterPro" id="IPR011006">
    <property type="entry name" value="CheY-like_superfamily"/>
</dbReference>
<dbReference type="AlphaFoldDB" id="K8P068"/>
<gene>
    <name evidence="6" type="ORF">HMPREF9695_04721</name>
</gene>
<dbReference type="InterPro" id="IPR001789">
    <property type="entry name" value="Sig_transdc_resp-reg_receiver"/>
</dbReference>
<keyword evidence="3" id="KW-0804">Transcription</keyword>
<dbReference type="SUPFAM" id="SSF52172">
    <property type="entry name" value="CheY-like"/>
    <property type="match status" value="1"/>
</dbReference>
<dbReference type="PANTHER" id="PTHR44591">
    <property type="entry name" value="STRESS RESPONSE REGULATOR PROTEIN 1"/>
    <property type="match status" value="1"/>
</dbReference>
<dbReference type="GO" id="GO:0000160">
    <property type="term" value="P:phosphorelay signal transduction system"/>
    <property type="evidence" value="ECO:0007669"/>
    <property type="project" value="InterPro"/>
</dbReference>
<dbReference type="HOGENOM" id="CLU_000445_69_11_5"/>
<reference evidence="6 7" key="1">
    <citation type="submission" date="2012-04" db="EMBL/GenBank/DDBJ databases">
        <title>The Genome Sequence of Afipia broomeae ATCC 49717.</title>
        <authorList>
            <consortium name="The Broad Institute Genome Sequencing Platform"/>
            <person name="Earl A."/>
            <person name="Ward D."/>
            <person name="Feldgarden M."/>
            <person name="Gevers D."/>
            <person name="Huys G."/>
            <person name="Walker B."/>
            <person name="Young S.K."/>
            <person name="Zeng Q."/>
            <person name="Gargeya S."/>
            <person name="Fitzgerald M."/>
            <person name="Haas B."/>
            <person name="Abouelleil A."/>
            <person name="Alvarado L."/>
            <person name="Arachchi H.M."/>
            <person name="Berlin A."/>
            <person name="Chapman S.B."/>
            <person name="Goldberg J."/>
            <person name="Griggs A."/>
            <person name="Gujja S."/>
            <person name="Hansen M."/>
            <person name="Howarth C."/>
            <person name="Imamovic A."/>
            <person name="Larimer J."/>
            <person name="McCowen C."/>
            <person name="Montmayeur A."/>
            <person name="Murphy C."/>
            <person name="Neiman D."/>
            <person name="Pearson M."/>
            <person name="Priest M."/>
            <person name="Roberts A."/>
            <person name="Saif S."/>
            <person name="Shea T."/>
            <person name="Sisk P."/>
            <person name="Sykes S."/>
            <person name="Wortman J."/>
            <person name="Nusbaum C."/>
            <person name="Birren B."/>
        </authorList>
    </citation>
    <scope>NUCLEOTIDE SEQUENCE [LARGE SCALE GENOMIC DNA]</scope>
    <source>
        <strain evidence="6 7">ATCC 49717</strain>
    </source>
</reference>
<feature type="domain" description="Response regulatory" evidence="5">
    <location>
        <begin position="25"/>
        <end position="136"/>
    </location>
</feature>
<feature type="modified residue" description="4-aspartylphosphate" evidence="4">
    <location>
        <position position="75"/>
    </location>
</feature>
<dbReference type="EMBL" id="AGWX01000005">
    <property type="protein sequence ID" value="EKS34811.1"/>
    <property type="molecule type" value="Genomic_DNA"/>
</dbReference>
<evidence type="ECO:0000256" key="3">
    <source>
        <dbReference type="ARBA" id="ARBA00023163"/>
    </source>
</evidence>